<reference evidence="3 4" key="1">
    <citation type="submission" date="2019-09" db="EMBL/GenBank/DDBJ databases">
        <title>Pararcticibacter amylolyticus gen. nov., sp. nov., isolated from a rottenly hemp rope, and reclassification of Pedobacter tournemirensis as Pararcticibacter tournemirensis comb. nov.</title>
        <authorList>
            <person name="Cai Y."/>
        </authorList>
    </citation>
    <scope>NUCLEOTIDE SEQUENCE [LARGE SCALE GENOMIC DNA]</scope>
    <source>
        <strain evidence="3 4">TF5-37.2-LB10</strain>
    </source>
</reference>
<protein>
    <submittedName>
        <fullName evidence="3">Uncharacterized protein</fullName>
    </submittedName>
</protein>
<comment type="caution">
    <text evidence="3">The sequence shown here is derived from an EMBL/GenBank/DDBJ whole genome shotgun (WGS) entry which is preliminary data.</text>
</comment>
<gene>
    <name evidence="3" type="ORF">F1649_07565</name>
</gene>
<keyword evidence="2" id="KW-0812">Transmembrane</keyword>
<organism evidence="3 4">
    <name type="scientific">Arcticibacter tournemirensis</name>
    <dbReference type="NCBI Taxonomy" id="699437"/>
    <lineage>
        <taxon>Bacteria</taxon>
        <taxon>Pseudomonadati</taxon>
        <taxon>Bacteroidota</taxon>
        <taxon>Sphingobacteriia</taxon>
        <taxon>Sphingobacteriales</taxon>
        <taxon>Sphingobacteriaceae</taxon>
        <taxon>Arcticibacter</taxon>
    </lineage>
</organism>
<sequence length="62" mass="7399">MVWNENDWNHDGTPVKDEDLERPTTPLIKDEDDLTSGETWLLHSYWMTGMFFLLTIIYFCCN</sequence>
<keyword evidence="4" id="KW-1185">Reference proteome</keyword>
<accession>A0A5M9HEL9</accession>
<proteinExistence type="predicted"/>
<dbReference type="EMBL" id="VWNE01000010">
    <property type="protein sequence ID" value="KAA8483738.1"/>
    <property type="molecule type" value="Genomic_DNA"/>
</dbReference>
<dbReference type="RefSeq" id="WP_141814545.1">
    <property type="nucleotide sequence ID" value="NZ_VFPL01000001.1"/>
</dbReference>
<feature type="compositionally biased region" description="Basic and acidic residues" evidence="1">
    <location>
        <begin position="7"/>
        <end position="22"/>
    </location>
</feature>
<keyword evidence="2" id="KW-1133">Transmembrane helix</keyword>
<feature type="transmembrane region" description="Helical" evidence="2">
    <location>
        <begin position="40"/>
        <end position="61"/>
    </location>
</feature>
<name>A0A5M9HEL9_9SPHI</name>
<evidence type="ECO:0000256" key="2">
    <source>
        <dbReference type="SAM" id="Phobius"/>
    </source>
</evidence>
<evidence type="ECO:0000256" key="1">
    <source>
        <dbReference type="SAM" id="MobiDB-lite"/>
    </source>
</evidence>
<keyword evidence="2" id="KW-0472">Membrane</keyword>
<evidence type="ECO:0000313" key="4">
    <source>
        <dbReference type="Proteomes" id="UP000322918"/>
    </source>
</evidence>
<feature type="region of interest" description="Disordered" evidence="1">
    <location>
        <begin position="1"/>
        <end position="23"/>
    </location>
</feature>
<dbReference type="Proteomes" id="UP000322918">
    <property type="component" value="Unassembled WGS sequence"/>
</dbReference>
<dbReference type="AlphaFoldDB" id="A0A5M9HEL9"/>
<evidence type="ECO:0000313" key="3">
    <source>
        <dbReference type="EMBL" id="KAA8483738.1"/>
    </source>
</evidence>